<sequence>MNSTHKAAHLSRLHIKGSPVVVFNAWDAGSAMALEQGGAAIIGTNIRLLAHAQGYADAHQMPEGLYYEITGRIAGSVGIPVSADLDSRCSDDDAYLACKVERLLAQGIVGITVGDRTGDGTGLCDIDLQVRRIAVIRQTADEASIPLFINARTDLFVQHRGGAKSAICEAFDRASAYAFAGASGFFVPGLQDKPLIAQLCAGVDLPVDVLAMKRTPSHAELADIGVARIDYGTVLYIEAMRSLVRTFSTLRDGTRANPL</sequence>
<organism evidence="1 2">
    <name type="scientific">Mycobacterium paraterrae</name>
    <dbReference type="NCBI Taxonomy" id="577492"/>
    <lineage>
        <taxon>Bacteria</taxon>
        <taxon>Bacillati</taxon>
        <taxon>Actinomycetota</taxon>
        <taxon>Actinomycetes</taxon>
        <taxon>Mycobacteriales</taxon>
        <taxon>Mycobacteriaceae</taxon>
        <taxon>Mycobacterium</taxon>
    </lineage>
</organism>
<dbReference type="CDD" id="cd00377">
    <property type="entry name" value="ICL_PEPM"/>
    <property type="match status" value="1"/>
</dbReference>
<evidence type="ECO:0000313" key="1">
    <source>
        <dbReference type="EMBL" id="UMB69731.1"/>
    </source>
</evidence>
<proteinExistence type="predicted"/>
<evidence type="ECO:0000313" key="2">
    <source>
        <dbReference type="Proteomes" id="UP001055336"/>
    </source>
</evidence>
<dbReference type="EMBL" id="CP092488">
    <property type="protein sequence ID" value="UMB69731.1"/>
    <property type="molecule type" value="Genomic_DNA"/>
</dbReference>
<name>A0ABY3VK13_9MYCO</name>
<dbReference type="Gene3D" id="3.20.20.60">
    <property type="entry name" value="Phosphoenolpyruvate-binding domains"/>
    <property type="match status" value="1"/>
</dbReference>
<dbReference type="Pfam" id="PF13714">
    <property type="entry name" value="PEP_mutase"/>
    <property type="match status" value="1"/>
</dbReference>
<keyword evidence="2" id="KW-1185">Reference proteome</keyword>
<dbReference type="InterPro" id="IPR039556">
    <property type="entry name" value="ICL/PEPM"/>
</dbReference>
<dbReference type="GO" id="GO:0016829">
    <property type="term" value="F:lyase activity"/>
    <property type="evidence" value="ECO:0007669"/>
    <property type="project" value="UniProtKB-KW"/>
</dbReference>
<gene>
    <name evidence="1" type="ORF">MKK62_25955</name>
</gene>
<dbReference type="InterPro" id="IPR040442">
    <property type="entry name" value="Pyrv_kinase-like_dom_sf"/>
</dbReference>
<dbReference type="Proteomes" id="UP001055336">
    <property type="component" value="Chromosome"/>
</dbReference>
<reference evidence="1" key="1">
    <citation type="submission" date="2022-08" db="EMBL/GenBank/DDBJ databases">
        <title>Whole genome sequencing of non-tuberculosis mycobacteria type-strains.</title>
        <authorList>
            <person name="Igarashi Y."/>
            <person name="Osugi A."/>
            <person name="Mitarai S."/>
        </authorList>
    </citation>
    <scope>NUCLEOTIDE SEQUENCE</scope>
    <source>
        <strain evidence="1">DSM 45127</strain>
    </source>
</reference>
<dbReference type="PANTHER" id="PTHR42905">
    <property type="entry name" value="PHOSPHOENOLPYRUVATE CARBOXYLASE"/>
    <property type="match status" value="1"/>
</dbReference>
<keyword evidence="1" id="KW-0456">Lyase</keyword>
<dbReference type="PANTHER" id="PTHR42905:SF16">
    <property type="entry name" value="CARBOXYPHOSPHONOENOLPYRUVATE PHOSPHONOMUTASE-LIKE PROTEIN (AFU_ORTHOLOGUE AFUA_5G07230)"/>
    <property type="match status" value="1"/>
</dbReference>
<dbReference type="RefSeq" id="WP_240261462.1">
    <property type="nucleotide sequence ID" value="NZ_CP092488.2"/>
</dbReference>
<protein>
    <submittedName>
        <fullName evidence="1">Isocitrate lyase/phosphoenolpyruvate mutase family protein</fullName>
    </submittedName>
</protein>
<accession>A0ABY3VK13</accession>
<dbReference type="InterPro" id="IPR015813">
    <property type="entry name" value="Pyrv/PenolPyrv_kinase-like_dom"/>
</dbReference>
<dbReference type="SUPFAM" id="SSF51621">
    <property type="entry name" value="Phosphoenolpyruvate/pyruvate domain"/>
    <property type="match status" value="1"/>
</dbReference>